<keyword evidence="1" id="KW-0539">Nucleus</keyword>
<organism evidence="4 5">
    <name type="scientific">Actinidia chinensis var. chinensis</name>
    <name type="common">Chinese soft-hair kiwi</name>
    <dbReference type="NCBI Taxonomy" id="1590841"/>
    <lineage>
        <taxon>Eukaryota</taxon>
        <taxon>Viridiplantae</taxon>
        <taxon>Streptophyta</taxon>
        <taxon>Embryophyta</taxon>
        <taxon>Tracheophyta</taxon>
        <taxon>Spermatophyta</taxon>
        <taxon>Magnoliopsida</taxon>
        <taxon>eudicotyledons</taxon>
        <taxon>Gunneridae</taxon>
        <taxon>Pentapetalae</taxon>
        <taxon>asterids</taxon>
        <taxon>Ericales</taxon>
        <taxon>Actinidiaceae</taxon>
        <taxon>Actinidia</taxon>
    </lineage>
</organism>
<keyword evidence="1" id="KW-0927">Auxin signaling pathway</keyword>
<accession>A0A2R6PPD8</accession>
<feature type="compositionally biased region" description="Low complexity" evidence="2">
    <location>
        <begin position="60"/>
        <end position="81"/>
    </location>
</feature>
<keyword evidence="1" id="KW-0805">Transcription regulation</keyword>
<feature type="non-terminal residue" evidence="4">
    <location>
        <position position="133"/>
    </location>
</feature>
<evidence type="ECO:0000259" key="3">
    <source>
        <dbReference type="Pfam" id="PF02309"/>
    </source>
</evidence>
<dbReference type="InterPro" id="IPR033389">
    <property type="entry name" value="AUX/IAA_dom"/>
</dbReference>
<feature type="compositionally biased region" description="Polar residues" evidence="2">
    <location>
        <begin position="82"/>
        <end position="92"/>
    </location>
</feature>
<dbReference type="Gramene" id="PSR94892">
    <property type="protein sequence ID" value="PSR94892"/>
    <property type="gene ID" value="CEY00_Acc25646"/>
</dbReference>
<dbReference type="EMBL" id="NKQK01000023">
    <property type="protein sequence ID" value="PSR94892.1"/>
    <property type="molecule type" value="Genomic_DNA"/>
</dbReference>
<comment type="caution">
    <text evidence="4">The sequence shown here is derived from an EMBL/GenBank/DDBJ whole genome shotgun (WGS) entry which is preliminary data.</text>
</comment>
<comment type="subunit">
    <text evidence="1">Homodimers and heterodimers.</text>
</comment>
<proteinExistence type="inferred from homology"/>
<comment type="function">
    <text evidence="1">Aux/IAA proteins are short-lived transcriptional factors that function as repressors of early auxin response genes at low auxin concentrations.</text>
</comment>
<protein>
    <recommendedName>
        <fullName evidence="1">Auxin-responsive protein</fullName>
    </recommendedName>
</protein>
<dbReference type="InParanoid" id="A0A2R6PPD8"/>
<name>A0A2R6PPD8_ACTCC</name>
<evidence type="ECO:0000256" key="2">
    <source>
        <dbReference type="SAM" id="MobiDB-lite"/>
    </source>
</evidence>
<evidence type="ECO:0000313" key="4">
    <source>
        <dbReference type="EMBL" id="PSR94892.1"/>
    </source>
</evidence>
<keyword evidence="5" id="KW-1185">Reference proteome</keyword>
<feature type="region of interest" description="Disordered" evidence="2">
    <location>
        <begin position="60"/>
        <end position="103"/>
    </location>
</feature>
<comment type="similarity">
    <text evidence="1">Belongs to the Aux/IAA family.</text>
</comment>
<dbReference type="STRING" id="1590841.A0A2R6PPD8"/>
<sequence>MSSEDNMVLVSEESSSYPDDSELELGLGLSLGGGGLKNNPVHELSQYCRILTAKDFSSMISNSSSSKSRSSLSSSSSSSSSMTKVNFSSDSVSPPPVNGVTSQVVGWPPIRAHRMNNLVNQAKLPSTAEFHST</sequence>
<evidence type="ECO:0000256" key="1">
    <source>
        <dbReference type="RuleBase" id="RU004549"/>
    </source>
</evidence>
<reference evidence="4 5" key="1">
    <citation type="submission" date="2017-07" db="EMBL/GenBank/DDBJ databases">
        <title>An improved, manually edited Actinidia chinensis var. chinensis (kiwifruit) genome highlights the challenges associated with draft genomes and gene prediction in plants.</title>
        <authorList>
            <person name="Pilkington S."/>
            <person name="Crowhurst R."/>
            <person name="Hilario E."/>
            <person name="Nardozza S."/>
            <person name="Fraser L."/>
            <person name="Peng Y."/>
            <person name="Gunaseelan K."/>
            <person name="Simpson R."/>
            <person name="Tahir J."/>
            <person name="Deroles S."/>
            <person name="Templeton K."/>
            <person name="Luo Z."/>
            <person name="Davy M."/>
            <person name="Cheng C."/>
            <person name="Mcneilage M."/>
            <person name="Scaglione D."/>
            <person name="Liu Y."/>
            <person name="Zhang Q."/>
            <person name="Datson P."/>
            <person name="De Silva N."/>
            <person name="Gardiner S."/>
            <person name="Bassett H."/>
            <person name="Chagne D."/>
            <person name="Mccallum J."/>
            <person name="Dzierzon H."/>
            <person name="Deng C."/>
            <person name="Wang Y.-Y."/>
            <person name="Barron N."/>
            <person name="Manako K."/>
            <person name="Bowen J."/>
            <person name="Foster T."/>
            <person name="Erridge Z."/>
            <person name="Tiffin H."/>
            <person name="Waite C."/>
            <person name="Davies K."/>
            <person name="Grierson E."/>
            <person name="Laing W."/>
            <person name="Kirk R."/>
            <person name="Chen X."/>
            <person name="Wood M."/>
            <person name="Montefiori M."/>
            <person name="Brummell D."/>
            <person name="Schwinn K."/>
            <person name="Catanach A."/>
            <person name="Fullerton C."/>
            <person name="Li D."/>
            <person name="Meiyalaghan S."/>
            <person name="Nieuwenhuizen N."/>
            <person name="Read N."/>
            <person name="Prakash R."/>
            <person name="Hunter D."/>
            <person name="Zhang H."/>
            <person name="Mckenzie M."/>
            <person name="Knabel M."/>
            <person name="Harris A."/>
            <person name="Allan A."/>
            <person name="Chen A."/>
            <person name="Janssen B."/>
            <person name="Plunkett B."/>
            <person name="Dwamena C."/>
            <person name="Voogd C."/>
            <person name="Leif D."/>
            <person name="Lafferty D."/>
            <person name="Souleyre E."/>
            <person name="Varkonyi-Gasic E."/>
            <person name="Gambi F."/>
            <person name="Hanley J."/>
            <person name="Yao J.-L."/>
            <person name="Cheung J."/>
            <person name="David K."/>
            <person name="Warren B."/>
            <person name="Marsh K."/>
            <person name="Snowden K."/>
            <person name="Lin-Wang K."/>
            <person name="Brian L."/>
            <person name="Martinez-Sanchez M."/>
            <person name="Wang M."/>
            <person name="Ileperuma N."/>
            <person name="Macnee N."/>
            <person name="Campin R."/>
            <person name="Mcatee P."/>
            <person name="Drummond R."/>
            <person name="Espley R."/>
            <person name="Ireland H."/>
            <person name="Wu R."/>
            <person name="Atkinson R."/>
            <person name="Karunairetnam S."/>
            <person name="Bulley S."/>
            <person name="Chunkath S."/>
            <person name="Hanley Z."/>
            <person name="Storey R."/>
            <person name="Thrimawithana A."/>
            <person name="Thomson S."/>
            <person name="David C."/>
            <person name="Testolin R."/>
        </authorList>
    </citation>
    <scope>NUCLEOTIDE SEQUENCE [LARGE SCALE GENOMIC DNA]</scope>
    <source>
        <strain evidence="5">cv. Red5</strain>
        <tissue evidence="4">Young leaf</tissue>
    </source>
</reference>
<reference evidence="5" key="2">
    <citation type="journal article" date="2018" name="BMC Genomics">
        <title>A manually annotated Actinidia chinensis var. chinensis (kiwifruit) genome highlights the challenges associated with draft genomes and gene prediction in plants.</title>
        <authorList>
            <person name="Pilkington S.M."/>
            <person name="Crowhurst R."/>
            <person name="Hilario E."/>
            <person name="Nardozza S."/>
            <person name="Fraser L."/>
            <person name="Peng Y."/>
            <person name="Gunaseelan K."/>
            <person name="Simpson R."/>
            <person name="Tahir J."/>
            <person name="Deroles S.C."/>
            <person name="Templeton K."/>
            <person name="Luo Z."/>
            <person name="Davy M."/>
            <person name="Cheng C."/>
            <person name="McNeilage M."/>
            <person name="Scaglione D."/>
            <person name="Liu Y."/>
            <person name="Zhang Q."/>
            <person name="Datson P."/>
            <person name="De Silva N."/>
            <person name="Gardiner S.E."/>
            <person name="Bassett H."/>
            <person name="Chagne D."/>
            <person name="McCallum J."/>
            <person name="Dzierzon H."/>
            <person name="Deng C."/>
            <person name="Wang Y.Y."/>
            <person name="Barron L."/>
            <person name="Manako K."/>
            <person name="Bowen J."/>
            <person name="Foster T.M."/>
            <person name="Erridge Z.A."/>
            <person name="Tiffin H."/>
            <person name="Waite C.N."/>
            <person name="Davies K.M."/>
            <person name="Grierson E.P."/>
            <person name="Laing W.A."/>
            <person name="Kirk R."/>
            <person name="Chen X."/>
            <person name="Wood M."/>
            <person name="Montefiori M."/>
            <person name="Brummell D.A."/>
            <person name="Schwinn K.E."/>
            <person name="Catanach A."/>
            <person name="Fullerton C."/>
            <person name="Li D."/>
            <person name="Meiyalaghan S."/>
            <person name="Nieuwenhuizen N."/>
            <person name="Read N."/>
            <person name="Prakash R."/>
            <person name="Hunter D."/>
            <person name="Zhang H."/>
            <person name="McKenzie M."/>
            <person name="Knabel M."/>
            <person name="Harris A."/>
            <person name="Allan A.C."/>
            <person name="Gleave A."/>
            <person name="Chen A."/>
            <person name="Janssen B.J."/>
            <person name="Plunkett B."/>
            <person name="Ampomah-Dwamena C."/>
            <person name="Voogd C."/>
            <person name="Leif D."/>
            <person name="Lafferty D."/>
            <person name="Souleyre E.J.F."/>
            <person name="Varkonyi-Gasic E."/>
            <person name="Gambi F."/>
            <person name="Hanley J."/>
            <person name="Yao J.L."/>
            <person name="Cheung J."/>
            <person name="David K.M."/>
            <person name="Warren B."/>
            <person name="Marsh K."/>
            <person name="Snowden K.C."/>
            <person name="Lin-Wang K."/>
            <person name="Brian L."/>
            <person name="Martinez-Sanchez M."/>
            <person name="Wang M."/>
            <person name="Ileperuma N."/>
            <person name="Macnee N."/>
            <person name="Campin R."/>
            <person name="McAtee P."/>
            <person name="Drummond R.S.M."/>
            <person name="Espley R.V."/>
            <person name="Ireland H.S."/>
            <person name="Wu R."/>
            <person name="Atkinson R.G."/>
            <person name="Karunairetnam S."/>
            <person name="Bulley S."/>
            <person name="Chunkath S."/>
            <person name="Hanley Z."/>
            <person name="Storey R."/>
            <person name="Thrimawithana A.H."/>
            <person name="Thomson S."/>
            <person name="David C."/>
            <person name="Testolin R."/>
            <person name="Huang H."/>
            <person name="Hellens R.P."/>
            <person name="Schaffer R.J."/>
        </authorList>
    </citation>
    <scope>NUCLEOTIDE SEQUENCE [LARGE SCALE GENOMIC DNA]</scope>
    <source>
        <strain evidence="5">cv. Red5</strain>
    </source>
</reference>
<gene>
    <name evidence="4" type="ORF">CEY00_Acc25646</name>
</gene>
<evidence type="ECO:0000313" key="5">
    <source>
        <dbReference type="Proteomes" id="UP000241394"/>
    </source>
</evidence>
<feature type="compositionally biased region" description="Low complexity" evidence="2">
    <location>
        <begin position="11"/>
        <end position="24"/>
    </location>
</feature>
<dbReference type="AlphaFoldDB" id="A0A2R6PPD8"/>
<dbReference type="GO" id="GO:0009734">
    <property type="term" value="P:auxin-activated signaling pathway"/>
    <property type="evidence" value="ECO:0007669"/>
    <property type="project" value="UniProtKB-UniRule"/>
</dbReference>
<dbReference type="GO" id="GO:0005634">
    <property type="term" value="C:nucleus"/>
    <property type="evidence" value="ECO:0007669"/>
    <property type="project" value="UniProtKB-SubCell"/>
</dbReference>
<keyword evidence="1" id="KW-0678">Repressor</keyword>
<feature type="region of interest" description="Disordered" evidence="2">
    <location>
        <begin position="1"/>
        <end position="24"/>
    </location>
</feature>
<keyword evidence="1" id="KW-0804">Transcription</keyword>
<dbReference type="Proteomes" id="UP000241394">
    <property type="component" value="Chromosome LG23"/>
</dbReference>
<dbReference type="Pfam" id="PF02309">
    <property type="entry name" value="AUX_IAA"/>
    <property type="match status" value="1"/>
</dbReference>
<feature type="domain" description="AUX/IAA" evidence="3">
    <location>
        <begin position="23"/>
        <end position="125"/>
    </location>
</feature>
<comment type="subcellular location">
    <subcellularLocation>
        <location evidence="1">Nucleus</location>
    </subcellularLocation>
</comment>